<dbReference type="EMBL" id="CP098747">
    <property type="protein sequence ID" value="USG63059.1"/>
    <property type="molecule type" value="Genomic_DNA"/>
</dbReference>
<dbReference type="GO" id="GO:0008725">
    <property type="term" value="F:DNA-3-methyladenine glycosylase activity"/>
    <property type="evidence" value="ECO:0007669"/>
    <property type="project" value="UniProtKB-EC"/>
</dbReference>
<accession>A0ABY4W8F0</accession>
<dbReference type="SUPFAM" id="SSF48150">
    <property type="entry name" value="DNA-glycosylase"/>
    <property type="match status" value="1"/>
</dbReference>
<dbReference type="Gene3D" id="1.10.340.30">
    <property type="entry name" value="Hypothetical protein, domain 2"/>
    <property type="match status" value="1"/>
</dbReference>
<dbReference type="PANTHER" id="PTHR30037:SF3">
    <property type="entry name" value="BLR0857 PROTEIN"/>
    <property type="match status" value="1"/>
</dbReference>
<organism evidence="1 2">
    <name type="scientific">Sneathiella marina</name>
    <dbReference type="NCBI Taxonomy" id="2950108"/>
    <lineage>
        <taxon>Bacteria</taxon>
        <taxon>Pseudomonadati</taxon>
        <taxon>Pseudomonadota</taxon>
        <taxon>Alphaproteobacteria</taxon>
        <taxon>Sneathiellales</taxon>
        <taxon>Sneathiellaceae</taxon>
        <taxon>Sneathiella</taxon>
    </lineage>
</organism>
<dbReference type="InterPro" id="IPR011257">
    <property type="entry name" value="DNA_glycosylase"/>
</dbReference>
<dbReference type="Proteomes" id="UP001056291">
    <property type="component" value="Chromosome"/>
</dbReference>
<gene>
    <name evidence="1" type="ORF">NBZ79_08710</name>
</gene>
<dbReference type="InterPro" id="IPR052891">
    <property type="entry name" value="DNA-3mA_glycosylase"/>
</dbReference>
<evidence type="ECO:0000313" key="1">
    <source>
        <dbReference type="EMBL" id="USG63059.1"/>
    </source>
</evidence>
<protein>
    <submittedName>
        <fullName evidence="1">DNA-3-methyladenine glycosylase I</fullName>
        <ecNumber evidence="1">3.2.2.20</ecNumber>
    </submittedName>
</protein>
<dbReference type="Pfam" id="PF03352">
    <property type="entry name" value="Adenine_glyco"/>
    <property type="match status" value="1"/>
</dbReference>
<dbReference type="RefSeq" id="WP_251937547.1">
    <property type="nucleotide sequence ID" value="NZ_CP098747.1"/>
</dbReference>
<sequence>MISFAEIQKQAELNSGSAKDLAVRMPEILPNEKIRQIDTVDFFSTMTFRVFSAGLNQKMVRNKWPAFEEVFLGFEPSKIAFFSEDDIGRLMTDTRIIRHLGKIRATHHNALAMLELEKEYGSFGNYLADWPEADCVGLWEDLKKRFTQLGGNSGPYFLRMMGKDSFMLTPDVIQALNKLDIAAGKITAKRDRAKVQAAFNTWHEETGKSYAQLSRTLAIWNG</sequence>
<proteinExistence type="predicted"/>
<dbReference type="EC" id="3.2.2.20" evidence="1"/>
<name>A0ABY4W8F0_9PROT</name>
<evidence type="ECO:0000313" key="2">
    <source>
        <dbReference type="Proteomes" id="UP001056291"/>
    </source>
</evidence>
<keyword evidence="1" id="KW-0378">Hydrolase</keyword>
<dbReference type="PANTHER" id="PTHR30037">
    <property type="entry name" value="DNA-3-METHYLADENINE GLYCOSYLASE 1"/>
    <property type="match status" value="1"/>
</dbReference>
<keyword evidence="2" id="KW-1185">Reference proteome</keyword>
<keyword evidence="1" id="KW-0326">Glycosidase</keyword>
<dbReference type="InterPro" id="IPR005019">
    <property type="entry name" value="Adenine_glyco"/>
</dbReference>
<reference evidence="1" key="1">
    <citation type="submission" date="2022-06" db="EMBL/GenBank/DDBJ databases">
        <title>Sneathiella actinostolidae sp. nov., isolated from a sea anemonein the Western Pacific Ocean.</title>
        <authorList>
            <person name="Wei M.J."/>
        </authorList>
    </citation>
    <scope>NUCLEOTIDE SEQUENCE</scope>
    <source>
        <strain evidence="1">PHK-P5</strain>
    </source>
</reference>